<feature type="transmembrane region" description="Helical" evidence="2">
    <location>
        <begin position="12"/>
        <end position="32"/>
    </location>
</feature>
<dbReference type="PANTHER" id="PTHR30093">
    <property type="entry name" value="GENERAL SECRETION PATHWAY PROTEIN G"/>
    <property type="match status" value="1"/>
</dbReference>
<accession>A0AAU9D8J3</accession>
<keyword evidence="2" id="KW-0472">Membrane</keyword>
<name>A0AAU9D8J3_9FUSO</name>
<evidence type="ECO:0000256" key="2">
    <source>
        <dbReference type="SAM" id="Phobius"/>
    </source>
</evidence>
<dbReference type="PANTHER" id="PTHR30093:SF34">
    <property type="entry name" value="PREPILIN PEPTIDASE-DEPENDENT PROTEIN D"/>
    <property type="match status" value="1"/>
</dbReference>
<evidence type="ECO:0000256" key="1">
    <source>
        <dbReference type="ARBA" id="ARBA00022481"/>
    </source>
</evidence>
<dbReference type="SUPFAM" id="SSF54523">
    <property type="entry name" value="Pili subunits"/>
    <property type="match status" value="1"/>
</dbReference>
<gene>
    <name evidence="3" type="ORF">HLVA_01390</name>
</gene>
<proteinExistence type="predicted"/>
<sequence length="169" mass="17503">MKRRMEKGFTLVELMIVVAIIAILAAVAIPQMGNQIRKAKDSAALGSIGAIRTTVSVMMTDNGGVAPSNFGEVFNGITAANAQEGVAIASAIDTKTVKKFGYTAATTLAGINVGTGVTAATTYTTNGADYKATNGIHKISIALNTADGSIDIDQGGTNTDTKNKQWNKY</sequence>
<protein>
    <submittedName>
        <fullName evidence="3">Prepilin-type N-terminal cleavage/methylation domain-containing protein</fullName>
    </submittedName>
</protein>
<dbReference type="GO" id="GO:0015628">
    <property type="term" value="P:protein secretion by the type II secretion system"/>
    <property type="evidence" value="ECO:0007669"/>
    <property type="project" value="InterPro"/>
</dbReference>
<reference evidence="3 4" key="1">
    <citation type="submission" date="2022-11" db="EMBL/GenBank/DDBJ databases">
        <title>Haliovirga abyssi gen. nov., sp. nov., a mesophilic fermentative bacterium isolated from the Iheya North hydrothermal field and the proposal of Haliovirgaceae fam. nov.</title>
        <authorList>
            <person name="Miyazaki U."/>
            <person name="Tame A."/>
            <person name="Miyazaki J."/>
            <person name="Takai K."/>
            <person name="Sawayama S."/>
            <person name="Kitajima M."/>
            <person name="Okamoto A."/>
            <person name="Nakagawa S."/>
        </authorList>
    </citation>
    <scope>NUCLEOTIDE SEQUENCE [LARGE SCALE GENOMIC DNA]</scope>
    <source>
        <strain evidence="3 4">IC12</strain>
    </source>
</reference>
<dbReference type="GO" id="GO:0015627">
    <property type="term" value="C:type II protein secretion system complex"/>
    <property type="evidence" value="ECO:0007669"/>
    <property type="project" value="InterPro"/>
</dbReference>
<dbReference type="Gene3D" id="3.30.700.10">
    <property type="entry name" value="Glycoprotein, Type 4 Pilin"/>
    <property type="match status" value="1"/>
</dbReference>
<dbReference type="AlphaFoldDB" id="A0AAU9D8J3"/>
<dbReference type="InterPro" id="IPR045584">
    <property type="entry name" value="Pilin-like"/>
</dbReference>
<dbReference type="PROSITE" id="PS00409">
    <property type="entry name" value="PROKAR_NTER_METHYL"/>
    <property type="match status" value="1"/>
</dbReference>
<keyword evidence="1" id="KW-0488">Methylation</keyword>
<dbReference type="InterPro" id="IPR012902">
    <property type="entry name" value="N_methyl_site"/>
</dbReference>
<dbReference type="NCBIfam" id="TIGR02532">
    <property type="entry name" value="IV_pilin_GFxxxE"/>
    <property type="match status" value="1"/>
</dbReference>
<evidence type="ECO:0000313" key="4">
    <source>
        <dbReference type="Proteomes" id="UP001321582"/>
    </source>
</evidence>
<dbReference type="PRINTS" id="PR00813">
    <property type="entry name" value="BCTERIALGSPG"/>
</dbReference>
<dbReference type="Proteomes" id="UP001321582">
    <property type="component" value="Chromosome"/>
</dbReference>
<dbReference type="EMBL" id="AP027059">
    <property type="protein sequence ID" value="BDU49570.1"/>
    <property type="molecule type" value="Genomic_DNA"/>
</dbReference>
<keyword evidence="2" id="KW-1133">Transmembrane helix</keyword>
<evidence type="ECO:0000313" key="3">
    <source>
        <dbReference type="EMBL" id="BDU49570.1"/>
    </source>
</evidence>
<dbReference type="KEGG" id="haby:HLVA_01390"/>
<dbReference type="InterPro" id="IPR000983">
    <property type="entry name" value="Bac_GSPG_pilin"/>
</dbReference>
<dbReference type="RefSeq" id="WP_307904522.1">
    <property type="nucleotide sequence ID" value="NZ_AP027059.1"/>
</dbReference>
<dbReference type="Pfam" id="PF07963">
    <property type="entry name" value="N_methyl"/>
    <property type="match status" value="1"/>
</dbReference>
<keyword evidence="4" id="KW-1185">Reference proteome</keyword>
<keyword evidence="2" id="KW-0812">Transmembrane</keyword>
<organism evidence="3 4">
    <name type="scientific">Haliovirga abyssi</name>
    <dbReference type="NCBI Taxonomy" id="2996794"/>
    <lineage>
        <taxon>Bacteria</taxon>
        <taxon>Fusobacteriati</taxon>
        <taxon>Fusobacteriota</taxon>
        <taxon>Fusobacteriia</taxon>
        <taxon>Fusobacteriales</taxon>
        <taxon>Haliovirgaceae</taxon>
        <taxon>Haliovirga</taxon>
    </lineage>
</organism>